<organism evidence="6">
    <name type="scientific">uncultured beta proteobacterium HF0130_04F21</name>
    <dbReference type="NCBI Taxonomy" id="710819"/>
    <lineage>
        <taxon>Bacteria</taxon>
        <taxon>Pseudomonadati</taxon>
        <taxon>Pseudomonadota</taxon>
        <taxon>Betaproteobacteria</taxon>
        <taxon>Nitrosomonadales</taxon>
        <taxon>Nitrosomonadaceae</taxon>
        <taxon>environmental samples</taxon>
    </lineage>
</organism>
<keyword evidence="4" id="KW-0067">ATP-binding</keyword>
<dbReference type="Gene3D" id="3.40.50.300">
    <property type="entry name" value="P-loop containing nucleotide triphosphate hydrolases"/>
    <property type="match status" value="1"/>
</dbReference>
<dbReference type="GO" id="GO:0016020">
    <property type="term" value="C:membrane"/>
    <property type="evidence" value="ECO:0007669"/>
    <property type="project" value="InterPro"/>
</dbReference>
<evidence type="ECO:0000256" key="3">
    <source>
        <dbReference type="ARBA" id="ARBA00022741"/>
    </source>
</evidence>
<dbReference type="InterPro" id="IPR003593">
    <property type="entry name" value="AAA+_ATPase"/>
</dbReference>
<proteinExistence type="predicted"/>
<dbReference type="CDD" id="cd03225">
    <property type="entry name" value="ABC_cobalt_CbiO_domain1"/>
    <property type="match status" value="1"/>
</dbReference>
<dbReference type="SUPFAM" id="SSF52540">
    <property type="entry name" value="P-loop containing nucleoside triphosphate hydrolases"/>
    <property type="match status" value="1"/>
</dbReference>
<keyword evidence="2" id="KW-0472">Membrane</keyword>
<keyword evidence="3" id="KW-0547">Nucleotide-binding</keyword>
<dbReference type="PANTHER" id="PTHR43514">
    <property type="entry name" value="ABC TRANSPORTER I FAMILY MEMBER 10"/>
    <property type="match status" value="1"/>
</dbReference>
<dbReference type="InterPro" id="IPR003439">
    <property type="entry name" value="ABC_transporter-like_ATP-bd"/>
</dbReference>
<dbReference type="GO" id="GO:0005524">
    <property type="term" value="F:ATP binding"/>
    <property type="evidence" value="ECO:0007669"/>
    <property type="project" value="UniProtKB-KW"/>
</dbReference>
<evidence type="ECO:0000313" key="6">
    <source>
        <dbReference type="EMBL" id="ADI17489.1"/>
    </source>
</evidence>
<dbReference type="InterPro" id="IPR015856">
    <property type="entry name" value="ABC_transpr_CbiO/EcfA_su"/>
</dbReference>
<keyword evidence="2" id="KW-1003">Cell membrane</keyword>
<keyword evidence="1" id="KW-0813">Transport</keyword>
<dbReference type="GO" id="GO:0055085">
    <property type="term" value="P:transmembrane transport"/>
    <property type="evidence" value="ECO:0007669"/>
    <property type="project" value="InterPro"/>
</dbReference>
<protein>
    <submittedName>
        <fullName evidence="6">ABC-type cobalt transport system, ATPase component</fullName>
    </submittedName>
</protein>
<dbReference type="InterPro" id="IPR027417">
    <property type="entry name" value="P-loop_NTPase"/>
</dbReference>
<evidence type="ECO:0000256" key="1">
    <source>
        <dbReference type="ARBA" id="ARBA00022448"/>
    </source>
</evidence>
<dbReference type="PROSITE" id="PS50893">
    <property type="entry name" value="ABC_TRANSPORTER_2"/>
    <property type="match status" value="1"/>
</dbReference>
<dbReference type="Pfam" id="PF00005">
    <property type="entry name" value="ABC_tran"/>
    <property type="match status" value="1"/>
</dbReference>
<dbReference type="AlphaFoldDB" id="E0XST5"/>
<feature type="domain" description="ABC transporter" evidence="5">
    <location>
        <begin position="2"/>
        <end position="211"/>
    </location>
</feature>
<evidence type="ECO:0000256" key="2">
    <source>
        <dbReference type="ARBA" id="ARBA00022475"/>
    </source>
</evidence>
<dbReference type="GO" id="GO:0016887">
    <property type="term" value="F:ATP hydrolysis activity"/>
    <property type="evidence" value="ECO:0007669"/>
    <property type="project" value="InterPro"/>
</dbReference>
<evidence type="ECO:0000256" key="4">
    <source>
        <dbReference type="ARBA" id="ARBA00022840"/>
    </source>
</evidence>
<dbReference type="InterPro" id="IPR050334">
    <property type="entry name" value="Molybdenum_import_ModC"/>
</dbReference>
<accession>E0XST5</accession>
<dbReference type="EMBL" id="GU474866">
    <property type="protein sequence ID" value="ADI17489.1"/>
    <property type="molecule type" value="Genomic_DNA"/>
</dbReference>
<dbReference type="SMART" id="SM00382">
    <property type="entry name" value="AAA"/>
    <property type="match status" value="1"/>
</dbReference>
<sequence>MVTFEKIYFRKEGVLILEDISVDIKNKNTGLIGDNGSGKSSFLRLIKKLELPSSGKIFSKCSTSLIFQNPDHQILCPTVKDEICFGLMERGEQLDIVEKKFENLVSKFQINFLTEKNTHELSEGEKQLVCILSSIMDEADLILLDEPFSSLDQKNQKKFTNFVLQLPKPIIMASHQLSLLENFDEIIWLDSGQIVTVGSPNRVLSKYRKTI</sequence>
<name>E0XST5_9PROT</name>
<evidence type="ECO:0000259" key="5">
    <source>
        <dbReference type="PROSITE" id="PS50893"/>
    </source>
</evidence>
<reference evidence="6" key="1">
    <citation type="journal article" date="2011" name="Environ. Microbiol.">
        <title>Time-series analyses of Monterey Bay coastal microbial picoplankton using a 'genome proxy' microarray.</title>
        <authorList>
            <person name="Rich V.I."/>
            <person name="Pham V.D."/>
            <person name="Eppley J."/>
            <person name="Shi Y."/>
            <person name="DeLong E.F."/>
        </authorList>
    </citation>
    <scope>NUCLEOTIDE SEQUENCE</scope>
</reference>
<dbReference type="PANTHER" id="PTHR43514:SF4">
    <property type="entry name" value="ABC TRANSPORTER I FAMILY MEMBER 10"/>
    <property type="match status" value="1"/>
</dbReference>